<keyword evidence="5" id="KW-1185">Reference proteome</keyword>
<reference evidence="4 5" key="1">
    <citation type="submission" date="2022-01" db="EMBL/GenBank/DDBJ databases">
        <title>Mariniradius saccharolyticus sp. nov., isolated from sediment of a river.</title>
        <authorList>
            <person name="Liu H."/>
        </authorList>
    </citation>
    <scope>NUCLEOTIDE SEQUENCE [LARGE SCALE GENOMIC DNA]</scope>
    <source>
        <strain evidence="4 5">RY-2</strain>
    </source>
</reference>
<evidence type="ECO:0000313" key="5">
    <source>
        <dbReference type="Proteomes" id="UP001201449"/>
    </source>
</evidence>
<dbReference type="Gene3D" id="3.40.720.10">
    <property type="entry name" value="Alkaline Phosphatase, subunit A"/>
    <property type="match status" value="1"/>
</dbReference>
<dbReference type="Proteomes" id="UP001201449">
    <property type="component" value="Unassembled WGS sequence"/>
</dbReference>
<dbReference type="CDD" id="cd16145">
    <property type="entry name" value="ARS_like"/>
    <property type="match status" value="1"/>
</dbReference>
<dbReference type="InterPro" id="IPR000917">
    <property type="entry name" value="Sulfatase_N"/>
</dbReference>
<sequence>MKNSHFIQLVFFLTICWDVYPITSDRQTNKSVKPNIIFILADDLGYGDLGVTGQTKIETPNLDKLAREGMLFTNHYSGATVCAPSRAALMTGLHTGHTPIRGNKEIQPEGQHPMPDSVLTLPKMMKRAGYATGAFGKWGLGFVGSSGDPNRQGFDQFFGYNCQRYAHRYFPEYLWLNSEKVFLPGNDWTNKATFAPDVIQKAALEFIEANSGKPFFMYVPMVIPHAELAADEESPIFKKYRERFGDEREFVAAAGWDYGPGIDIPGYQSVKHPRATYATMVEKLDAHVGEIIAKLEVLGIRENTLIVFASDNGPHQEGGNDPDFFDSNGIYRGYKRDLYEGGIKTSMIANWPGKIKAGSVSDHISAFWDLMPTFVELAGVSIDSELDGISMVPTLLGKGRQVQHKYLFWEFVEQGGKQAIRMGDWKAVRLNVKNNPNPPMEIYNLRNDPSETKNLVDQYPDLVSEFNRLFAEAHRPNAVFPLFE</sequence>
<evidence type="ECO:0000256" key="1">
    <source>
        <dbReference type="ARBA" id="ARBA00008779"/>
    </source>
</evidence>
<dbReference type="InterPro" id="IPR017850">
    <property type="entry name" value="Alkaline_phosphatase_core_sf"/>
</dbReference>
<dbReference type="RefSeq" id="WP_234860781.1">
    <property type="nucleotide sequence ID" value="NZ_JAKEVZ010000004.1"/>
</dbReference>
<proteinExistence type="inferred from homology"/>
<dbReference type="Pfam" id="PF00884">
    <property type="entry name" value="Sulfatase"/>
    <property type="match status" value="1"/>
</dbReference>
<accession>A0ABS9BT96</accession>
<protein>
    <submittedName>
        <fullName evidence="4">Arylsulfatase</fullName>
    </submittedName>
</protein>
<dbReference type="EMBL" id="JAKEVZ010000004">
    <property type="protein sequence ID" value="MCF1750702.1"/>
    <property type="molecule type" value="Genomic_DNA"/>
</dbReference>
<dbReference type="SUPFAM" id="SSF53649">
    <property type="entry name" value="Alkaline phosphatase-like"/>
    <property type="match status" value="1"/>
</dbReference>
<keyword evidence="2" id="KW-0378">Hydrolase</keyword>
<gene>
    <name evidence="4" type="ORF">L0U89_06435</name>
</gene>
<dbReference type="Gene3D" id="3.30.1120.10">
    <property type="match status" value="1"/>
</dbReference>
<dbReference type="PANTHER" id="PTHR42693">
    <property type="entry name" value="ARYLSULFATASE FAMILY MEMBER"/>
    <property type="match status" value="1"/>
</dbReference>
<dbReference type="InterPro" id="IPR050738">
    <property type="entry name" value="Sulfatase"/>
</dbReference>
<comment type="caution">
    <text evidence="4">The sequence shown here is derived from an EMBL/GenBank/DDBJ whole genome shotgun (WGS) entry which is preliminary data.</text>
</comment>
<evidence type="ECO:0000313" key="4">
    <source>
        <dbReference type="EMBL" id="MCF1750702.1"/>
    </source>
</evidence>
<dbReference type="PANTHER" id="PTHR42693:SF53">
    <property type="entry name" value="ENDO-4-O-SULFATASE"/>
    <property type="match status" value="1"/>
</dbReference>
<name>A0ABS9BT96_9BACT</name>
<feature type="domain" description="Sulfatase N-terminal" evidence="3">
    <location>
        <begin position="34"/>
        <end position="380"/>
    </location>
</feature>
<evidence type="ECO:0000256" key="2">
    <source>
        <dbReference type="ARBA" id="ARBA00022801"/>
    </source>
</evidence>
<comment type="similarity">
    <text evidence="1">Belongs to the sulfatase family.</text>
</comment>
<evidence type="ECO:0000259" key="3">
    <source>
        <dbReference type="Pfam" id="PF00884"/>
    </source>
</evidence>
<organism evidence="4 5">
    <name type="scientific">Mariniradius sediminis</name>
    <dbReference type="NCBI Taxonomy" id="2909237"/>
    <lineage>
        <taxon>Bacteria</taxon>
        <taxon>Pseudomonadati</taxon>
        <taxon>Bacteroidota</taxon>
        <taxon>Cytophagia</taxon>
        <taxon>Cytophagales</taxon>
        <taxon>Cyclobacteriaceae</taxon>
        <taxon>Mariniradius</taxon>
    </lineage>
</organism>